<evidence type="ECO:0000313" key="7">
    <source>
        <dbReference type="Proteomes" id="UP000728106"/>
    </source>
</evidence>
<comment type="caution">
    <text evidence="3">The sequence shown here is derived from an EMBL/GenBank/DDBJ whole genome shotgun (WGS) entry which is preliminary data.</text>
</comment>
<feature type="transmembrane region" description="Helical" evidence="2">
    <location>
        <begin position="12"/>
        <end position="37"/>
    </location>
</feature>
<keyword evidence="7" id="KW-1185">Reference proteome</keyword>
<reference evidence="4 7" key="3">
    <citation type="journal article" date="2021" name="Int. J. Food Microbiol.">
        <title>Safety demonstration of a microbial species for use in the food chain: Weissella confusa.</title>
        <authorList>
            <person name="Bourdichon F."/>
            <person name="Patrone V."/>
            <person name="Fontana A."/>
            <person name="Milani G."/>
            <person name="Morelli L."/>
        </authorList>
    </citation>
    <scope>NUCLEOTIDE SEQUENCE</scope>
    <source>
        <strain evidence="4">CCUG 30943</strain>
        <strain evidence="5 7">CCUG 43002</strain>
    </source>
</reference>
<dbReference type="EMBL" id="JAAOCX010000017">
    <property type="protein sequence ID" value="MBJ7633445.1"/>
    <property type="molecule type" value="Genomic_DNA"/>
</dbReference>
<reference evidence="3" key="2">
    <citation type="submission" date="2020-08" db="EMBL/GenBank/DDBJ databases">
        <title>Complete genome sequence of Weissella confusa strain FS54 provides insights into metabolic potential.</title>
        <authorList>
            <person name="Fhoula I."/>
            <person name="Najjari A."/>
            <person name="Lekired A."/>
            <person name="Bessrour-Aouam N."/>
            <person name="Jaballah S."/>
            <person name="Klibi N."/>
            <person name="Ouzari H.-I."/>
        </authorList>
    </citation>
    <scope>NUCLEOTIDE SEQUENCE</scope>
    <source>
        <strain evidence="3">FS54</strain>
    </source>
</reference>
<evidence type="ECO:0000313" key="4">
    <source>
        <dbReference type="EMBL" id="MBJ7633445.1"/>
    </source>
</evidence>
<dbReference type="AlphaFoldDB" id="A0A1T4J5C0"/>
<accession>A0A1T4J5C0</accession>
<evidence type="ECO:0000313" key="5">
    <source>
        <dbReference type="EMBL" id="MBJ7639866.1"/>
    </source>
</evidence>
<keyword evidence="2" id="KW-1133">Transmembrane helix</keyword>
<keyword evidence="2" id="KW-0472">Membrane</keyword>
<dbReference type="EMBL" id="JAAOCP010000018">
    <property type="protein sequence ID" value="MBJ7639866.1"/>
    <property type="molecule type" value="Genomic_DNA"/>
</dbReference>
<dbReference type="Proteomes" id="UP000728106">
    <property type="component" value="Unassembled WGS sequence"/>
</dbReference>
<proteinExistence type="predicted"/>
<dbReference type="Proteomes" id="UP000650485">
    <property type="component" value="Unassembled WGS sequence"/>
</dbReference>
<keyword evidence="2" id="KW-0812">Transmembrane</keyword>
<dbReference type="EMBL" id="JACSZT010000006">
    <property type="protein sequence ID" value="MBC6498765.1"/>
    <property type="molecule type" value="Genomic_DNA"/>
</dbReference>
<evidence type="ECO:0000313" key="3">
    <source>
        <dbReference type="EMBL" id="MBC6498765.1"/>
    </source>
</evidence>
<feature type="region of interest" description="Disordered" evidence="1">
    <location>
        <begin position="39"/>
        <end position="84"/>
    </location>
</feature>
<reference evidence="4" key="1">
    <citation type="submission" date="2020-02" db="EMBL/GenBank/DDBJ databases">
        <authorList>
            <person name="Fontana A."/>
            <person name="Patrone V."/>
            <person name="Morelli L."/>
        </authorList>
    </citation>
    <scope>NUCLEOTIDE SEQUENCE</scope>
    <source>
        <strain evidence="4">CCUG 30943</strain>
        <strain evidence="5">CCUG 43002</strain>
    </source>
</reference>
<dbReference type="Proteomes" id="UP000808038">
    <property type="component" value="Unassembled WGS sequence"/>
</dbReference>
<name>A0A1T4J5C0_WEICO</name>
<evidence type="ECO:0000256" key="1">
    <source>
        <dbReference type="SAM" id="MobiDB-lite"/>
    </source>
</evidence>
<dbReference type="GeneID" id="57978380"/>
<sequence>MTDRYEQKKQRPWLQYVTLGIATLAMAFSAIAAFHPFGLGETSRPNMTQQTGGFGGNGGPMGGYGNQSQSNSIDDAAASSATTQ</sequence>
<gene>
    <name evidence="3" type="ORF">H7R52_08755</name>
    <name evidence="5" type="ORF">HAU20_10835</name>
    <name evidence="4" type="ORF">HAU43_10180</name>
</gene>
<evidence type="ECO:0000313" key="6">
    <source>
        <dbReference type="Proteomes" id="UP000650485"/>
    </source>
</evidence>
<evidence type="ECO:0000256" key="2">
    <source>
        <dbReference type="SAM" id="Phobius"/>
    </source>
</evidence>
<feature type="compositionally biased region" description="Gly residues" evidence="1">
    <location>
        <begin position="52"/>
        <end position="65"/>
    </location>
</feature>
<feature type="compositionally biased region" description="Low complexity" evidence="1">
    <location>
        <begin position="67"/>
        <end position="84"/>
    </location>
</feature>
<protein>
    <submittedName>
        <fullName evidence="3">Uncharacterized protein</fullName>
    </submittedName>
</protein>
<dbReference type="RefSeq" id="WP_003610294.1">
    <property type="nucleotide sequence ID" value="NZ_ALXH01000069.1"/>
</dbReference>
<organism evidence="3 6">
    <name type="scientific">Weissella confusa</name>
    <name type="common">Lactobacillus confusus</name>
    <dbReference type="NCBI Taxonomy" id="1583"/>
    <lineage>
        <taxon>Bacteria</taxon>
        <taxon>Bacillati</taxon>
        <taxon>Bacillota</taxon>
        <taxon>Bacilli</taxon>
        <taxon>Lactobacillales</taxon>
        <taxon>Lactobacillaceae</taxon>
        <taxon>Weissella</taxon>
    </lineage>
</organism>